<dbReference type="AlphaFoldDB" id="A0A8H9L4Q4"/>
<organism evidence="1 2">
    <name type="scientific">Promicromonospora citrea</name>
    <dbReference type="NCBI Taxonomy" id="43677"/>
    <lineage>
        <taxon>Bacteria</taxon>
        <taxon>Bacillati</taxon>
        <taxon>Actinomycetota</taxon>
        <taxon>Actinomycetes</taxon>
        <taxon>Micrococcales</taxon>
        <taxon>Promicromonosporaceae</taxon>
        <taxon>Promicromonospora</taxon>
    </lineage>
</organism>
<evidence type="ECO:0000313" key="1">
    <source>
        <dbReference type="EMBL" id="GGM29372.1"/>
    </source>
</evidence>
<sequence length="188" mass="20464">MLVVWLMAFRKPGQGPGTGRIDRRFVVPFYLKMSGASAPAYLPDVERSLMRASGKITATEVRWLLSTGDWRRMAMGAWFALAVPAEEVRDTVVAGMAESHRDDSALPLAAVGATLAGPDALGAMETYIERIIDQPRRDQSFEIVASAIAHLGGTPPVAPATWAVEAFDELLATAQGLQKSFRTRHARR</sequence>
<dbReference type="InterPro" id="IPR046042">
    <property type="entry name" value="DUF6000"/>
</dbReference>
<comment type="caution">
    <text evidence="1">The sequence shown here is derived from an EMBL/GenBank/DDBJ whole genome shotgun (WGS) entry which is preliminary data.</text>
</comment>
<keyword evidence="2" id="KW-1185">Reference proteome</keyword>
<proteinExistence type="predicted"/>
<reference evidence="1" key="2">
    <citation type="submission" date="2020-09" db="EMBL/GenBank/DDBJ databases">
        <authorList>
            <person name="Sun Q."/>
            <person name="Ohkuma M."/>
        </authorList>
    </citation>
    <scope>NUCLEOTIDE SEQUENCE</scope>
    <source>
        <strain evidence="1">JCM 3051</strain>
    </source>
</reference>
<dbReference type="RefSeq" id="WP_171105514.1">
    <property type="nucleotide sequence ID" value="NZ_BMPT01000010.1"/>
</dbReference>
<reference evidence="1" key="1">
    <citation type="journal article" date="2014" name="Int. J. Syst. Evol. Microbiol.">
        <title>Complete genome sequence of Corynebacterium casei LMG S-19264T (=DSM 44701T), isolated from a smear-ripened cheese.</title>
        <authorList>
            <consortium name="US DOE Joint Genome Institute (JGI-PGF)"/>
            <person name="Walter F."/>
            <person name="Albersmeier A."/>
            <person name="Kalinowski J."/>
            <person name="Ruckert C."/>
        </authorList>
    </citation>
    <scope>NUCLEOTIDE SEQUENCE</scope>
    <source>
        <strain evidence="1">JCM 3051</strain>
    </source>
</reference>
<dbReference type="Proteomes" id="UP000655589">
    <property type="component" value="Unassembled WGS sequence"/>
</dbReference>
<dbReference type="EMBL" id="BMPT01000010">
    <property type="protein sequence ID" value="GGM29372.1"/>
    <property type="molecule type" value="Genomic_DNA"/>
</dbReference>
<dbReference type="Pfam" id="PF19463">
    <property type="entry name" value="DUF6000"/>
    <property type="match status" value="1"/>
</dbReference>
<name>A0A8H9L4Q4_9MICO</name>
<protein>
    <submittedName>
        <fullName evidence="1">Uncharacterized protein</fullName>
    </submittedName>
</protein>
<evidence type="ECO:0000313" key="2">
    <source>
        <dbReference type="Proteomes" id="UP000655589"/>
    </source>
</evidence>
<gene>
    <name evidence="1" type="ORF">GCM10010102_26320</name>
</gene>
<accession>A0A8H9L4Q4</accession>